<dbReference type="Pfam" id="PF05768">
    <property type="entry name" value="Glrx-like"/>
    <property type="match status" value="1"/>
</dbReference>
<dbReference type="EMBL" id="FO203512">
    <property type="protein sequence ID" value="CCK76302.1"/>
    <property type="molecule type" value="Genomic_DNA"/>
</dbReference>
<dbReference type="HOGENOM" id="CLU_125054_4_0_6"/>
<evidence type="ECO:0000313" key="2">
    <source>
        <dbReference type="Proteomes" id="UP000032749"/>
    </source>
</evidence>
<protein>
    <submittedName>
        <fullName evidence="1">Glutaredoxin 2</fullName>
    </submittedName>
</protein>
<dbReference type="InterPro" id="IPR008554">
    <property type="entry name" value="Glutaredoxin-like"/>
</dbReference>
<dbReference type="Proteomes" id="UP000032749">
    <property type="component" value="Chromosome"/>
</dbReference>
<gene>
    <name evidence="1" type="ORF">OLEAN_C21260</name>
</gene>
<name>R4YN03_OLEAN</name>
<dbReference type="InterPro" id="IPR036249">
    <property type="entry name" value="Thioredoxin-like_sf"/>
</dbReference>
<evidence type="ECO:0000313" key="1">
    <source>
        <dbReference type="EMBL" id="CCK76302.1"/>
    </source>
</evidence>
<keyword evidence="2" id="KW-1185">Reference proteome</keyword>
<proteinExistence type="predicted"/>
<dbReference type="STRING" id="698738.OLEAN_C21260"/>
<dbReference type="Gene3D" id="3.40.30.10">
    <property type="entry name" value="Glutaredoxin"/>
    <property type="match status" value="1"/>
</dbReference>
<dbReference type="KEGG" id="oai:OLEAN_C21260"/>
<sequence>MIVLAILLLSTQACHLCELAQGVLQQAFSQPDVLALSQQAELQIYLQDIIDQPIWLEQYGEKIPVLLDESSNLTLEWPFDVSAAVAWLEKVAVNTGSSTV</sequence>
<dbReference type="SUPFAM" id="SSF52833">
    <property type="entry name" value="Thioredoxin-like"/>
    <property type="match status" value="1"/>
</dbReference>
<reference evidence="1 2" key="1">
    <citation type="journal article" date="2013" name="Nat. Commun.">
        <title>Genome sequence and functional genomic analysis of the oil-degrading bacterium Oleispira antarctica.</title>
        <authorList>
            <person name="Kube M."/>
            <person name="Chernikova T.N."/>
            <person name="Al-Ramahi Y."/>
            <person name="Beloqui A."/>
            <person name="Lopez-Cortez N."/>
            <person name="Guazzaroni M.E."/>
            <person name="Heipieper H.J."/>
            <person name="Klages S."/>
            <person name="Kotsyurbenko O.R."/>
            <person name="Langer I."/>
            <person name="Nechitaylo T.Y."/>
            <person name="Lunsdorf H."/>
            <person name="Fernandez M."/>
            <person name="Juarez S."/>
            <person name="Ciordia S."/>
            <person name="Singer A."/>
            <person name="Kagan O."/>
            <person name="Egorova O."/>
            <person name="Petit P.A."/>
            <person name="Stogios P."/>
            <person name="Kim Y."/>
            <person name="Tchigvintsev A."/>
            <person name="Flick R."/>
            <person name="Denaro R."/>
            <person name="Genovese M."/>
            <person name="Albar J.P."/>
            <person name="Reva O.N."/>
            <person name="Martinez-Gomariz M."/>
            <person name="Tran H."/>
            <person name="Ferrer M."/>
            <person name="Savchenko A."/>
            <person name="Yakunin A.F."/>
            <person name="Yakimov M.M."/>
            <person name="Golyshina O.V."/>
            <person name="Reinhardt R."/>
            <person name="Golyshin P.N."/>
        </authorList>
    </citation>
    <scope>NUCLEOTIDE SEQUENCE [LARGE SCALE GENOMIC DNA]</scope>
</reference>
<dbReference type="AlphaFoldDB" id="R4YN03"/>
<organism evidence="1 2">
    <name type="scientific">Oleispira antarctica RB-8</name>
    <dbReference type="NCBI Taxonomy" id="698738"/>
    <lineage>
        <taxon>Bacteria</taxon>
        <taxon>Pseudomonadati</taxon>
        <taxon>Pseudomonadota</taxon>
        <taxon>Gammaproteobacteria</taxon>
        <taxon>Oceanospirillales</taxon>
        <taxon>Oceanospirillaceae</taxon>
        <taxon>Oleispira</taxon>
    </lineage>
</organism>
<accession>R4YN03</accession>